<keyword evidence="3 8" id="KW-0597">Phosphoprotein</keyword>
<evidence type="ECO:0000256" key="4">
    <source>
        <dbReference type="ARBA" id="ARBA00022679"/>
    </source>
</evidence>
<keyword evidence="5" id="KW-0418">Kinase</keyword>
<evidence type="ECO:0000313" key="15">
    <source>
        <dbReference type="Proteomes" id="UP001617427"/>
    </source>
</evidence>
<feature type="coiled-coil region" evidence="9">
    <location>
        <begin position="1093"/>
        <end position="1141"/>
    </location>
</feature>
<dbReference type="PANTHER" id="PTHR43395">
    <property type="entry name" value="SENSOR HISTIDINE KINASE CHEA"/>
    <property type="match status" value="1"/>
</dbReference>
<dbReference type="PROSITE" id="PS50110">
    <property type="entry name" value="RESPONSE_REGULATORY"/>
    <property type="match status" value="1"/>
</dbReference>
<keyword evidence="9" id="KW-0175">Coiled coil</keyword>
<evidence type="ECO:0000259" key="12">
    <source>
        <dbReference type="PROSITE" id="PS50851"/>
    </source>
</evidence>
<evidence type="ECO:0000256" key="7">
    <source>
        <dbReference type="PROSITE-ProRule" id="PRU00110"/>
    </source>
</evidence>
<dbReference type="PRINTS" id="PR00344">
    <property type="entry name" value="BCTRLSENSOR"/>
</dbReference>
<feature type="modified residue" description="Phosphohistidine" evidence="7">
    <location>
        <position position="1000"/>
    </location>
</feature>
<feature type="domain" description="CheW-like" evidence="12">
    <location>
        <begin position="1407"/>
        <end position="1543"/>
    </location>
</feature>
<dbReference type="Pfam" id="PF01627">
    <property type="entry name" value="Hpt"/>
    <property type="match status" value="2"/>
</dbReference>
<name>A0ABW8F4A8_9BURK</name>
<dbReference type="SMART" id="SM00073">
    <property type="entry name" value="HPT"/>
    <property type="match status" value="3"/>
</dbReference>
<keyword evidence="6" id="KW-0902">Two-component regulatory system</keyword>
<dbReference type="InterPro" id="IPR036061">
    <property type="entry name" value="CheW-like_dom_sf"/>
</dbReference>
<evidence type="ECO:0000256" key="6">
    <source>
        <dbReference type="ARBA" id="ARBA00023012"/>
    </source>
</evidence>
<dbReference type="PANTHER" id="PTHR43395:SF8">
    <property type="entry name" value="HISTIDINE KINASE"/>
    <property type="match status" value="1"/>
</dbReference>
<evidence type="ECO:0000259" key="13">
    <source>
        <dbReference type="PROSITE" id="PS50894"/>
    </source>
</evidence>
<dbReference type="SUPFAM" id="SSF47226">
    <property type="entry name" value="Histidine-containing phosphotransfer domain, HPT domain"/>
    <property type="match status" value="3"/>
</dbReference>
<proteinExistence type="predicted"/>
<feature type="domain" description="HPt" evidence="13">
    <location>
        <begin position="800"/>
        <end position="896"/>
    </location>
</feature>
<feature type="modified residue" description="4-aspartylphosphate" evidence="8">
    <location>
        <position position="1610"/>
    </location>
</feature>
<dbReference type="CDD" id="cd17546">
    <property type="entry name" value="REC_hyHK_CKI1_RcsC-like"/>
    <property type="match status" value="1"/>
</dbReference>
<keyword evidence="4" id="KW-0808">Transferase</keyword>
<keyword evidence="15" id="KW-1185">Reference proteome</keyword>
<dbReference type="CDD" id="cd00088">
    <property type="entry name" value="HPT"/>
    <property type="match status" value="2"/>
</dbReference>
<comment type="catalytic activity">
    <reaction evidence="1">
        <text>ATP + protein L-histidine = ADP + protein N-phospho-L-histidine.</text>
        <dbReference type="EC" id="2.7.13.3"/>
    </reaction>
</comment>
<evidence type="ECO:0000259" key="11">
    <source>
        <dbReference type="PROSITE" id="PS50110"/>
    </source>
</evidence>
<dbReference type="InterPro" id="IPR036641">
    <property type="entry name" value="HPT_dom_sf"/>
</dbReference>
<evidence type="ECO:0000259" key="10">
    <source>
        <dbReference type="PROSITE" id="PS50109"/>
    </source>
</evidence>
<dbReference type="InterPro" id="IPR004358">
    <property type="entry name" value="Sig_transdc_His_kin-like_C"/>
</dbReference>
<dbReference type="Proteomes" id="UP001617427">
    <property type="component" value="Unassembled WGS sequence"/>
</dbReference>
<evidence type="ECO:0000256" key="9">
    <source>
        <dbReference type="SAM" id="Coils"/>
    </source>
</evidence>
<dbReference type="PROSITE" id="PS50109">
    <property type="entry name" value="HIS_KIN"/>
    <property type="match status" value="1"/>
</dbReference>
<dbReference type="EC" id="2.7.13.3" evidence="2"/>
<feature type="modified residue" description="Phosphohistidine" evidence="7">
    <location>
        <position position="839"/>
    </location>
</feature>
<comment type="caution">
    <text evidence="14">The sequence shown here is derived from an EMBL/GenBank/DDBJ whole genome shotgun (WGS) entry which is preliminary data.</text>
</comment>
<dbReference type="SUPFAM" id="SSF55874">
    <property type="entry name" value="ATPase domain of HSP90 chaperone/DNA topoisomerase II/histidine kinase"/>
    <property type="match status" value="1"/>
</dbReference>
<accession>A0ABW8F4A8</accession>
<dbReference type="InterPro" id="IPR002545">
    <property type="entry name" value="CheW-lke_dom"/>
</dbReference>
<dbReference type="PROSITE" id="PS50894">
    <property type="entry name" value="HPT"/>
    <property type="match status" value="3"/>
</dbReference>
<dbReference type="Pfam" id="PF02895">
    <property type="entry name" value="H-kinase_dim"/>
    <property type="match status" value="1"/>
</dbReference>
<dbReference type="SMART" id="SM01231">
    <property type="entry name" value="H-kinase_dim"/>
    <property type="match status" value="1"/>
</dbReference>
<dbReference type="SUPFAM" id="SSF52172">
    <property type="entry name" value="CheY-like"/>
    <property type="match status" value="1"/>
</dbReference>
<dbReference type="PROSITE" id="PS50851">
    <property type="entry name" value="CHEW"/>
    <property type="match status" value="1"/>
</dbReference>
<feature type="domain" description="HPt" evidence="13">
    <location>
        <begin position="953"/>
        <end position="1059"/>
    </location>
</feature>
<dbReference type="InterPro" id="IPR011006">
    <property type="entry name" value="CheY-like_superfamily"/>
</dbReference>
<dbReference type="SMART" id="SM00448">
    <property type="entry name" value="REC"/>
    <property type="match status" value="1"/>
</dbReference>
<dbReference type="Pfam" id="PF00072">
    <property type="entry name" value="Response_reg"/>
    <property type="match status" value="1"/>
</dbReference>
<feature type="domain" description="HPt" evidence="13">
    <location>
        <begin position="611"/>
        <end position="720"/>
    </location>
</feature>
<dbReference type="Gene3D" id="1.10.287.560">
    <property type="entry name" value="Histidine kinase CheA-like, homodimeric domain"/>
    <property type="match status" value="1"/>
</dbReference>
<evidence type="ECO:0000256" key="1">
    <source>
        <dbReference type="ARBA" id="ARBA00000085"/>
    </source>
</evidence>
<dbReference type="InterPro" id="IPR001789">
    <property type="entry name" value="Sig_transdc_resp-reg_receiver"/>
</dbReference>
<dbReference type="SUPFAM" id="SSF50341">
    <property type="entry name" value="CheW-like"/>
    <property type="match status" value="1"/>
</dbReference>
<dbReference type="RefSeq" id="WP_402702967.1">
    <property type="nucleotide sequence ID" value="NZ_JBIUZV010000015.1"/>
</dbReference>
<evidence type="ECO:0000256" key="2">
    <source>
        <dbReference type="ARBA" id="ARBA00012438"/>
    </source>
</evidence>
<sequence>MDASIAISTAPATGLQPRAQISDNLRMLAATLHDSLDQLLASLNSAESEAPPAQQAALAAARLSELTHVLTLAGADTAARLMAMAHRHLLLAAEQHPLVWPPVDGAAIVQALWSMHDYLDALHDKDGSSDICDWPLFTASRRLQSAHADAADTEVAVPVNEDERSTAFAHALGELEADRGLDVTLGAVRTMEAALSGMPELAPARAFIGRIAAGVQPLDTHALSVLASLAALLAAMRSDPSSVVLRTAFALRRIAFLQAMADEEASRKQRPGEEPQQMLKLMFLADELLGAWDHCVGIGGGAGRVGAAWQWCEIVLRAFAVSRRIWPRLRVPGVSGFLAALSRLAMDLAMSPRTDGRDREVSSCLIFFDEGLRRRIHNEEDFIGQVDCIVDHLAMLARGETEPEPFPWFSRELRSDMARRMQGVVERKIQGKLAGIEQALETLWSPDYPQAVPVAGDDPEESDAASGATLAALMADINTDFAKIEGLAAQLRSVEIRELARTLRIQAVARLPDTLRVPDGDLQAQRRGDALRAVMVRDIALLGQLIAQACRSPFNHWDQRQDEKPMAPADPALVADIRRVLDQEGGEPVPSDPTAPASGHFAQDALGEWQPQERDQEMIEIFLIEARQMLDSLRDDLPRLAGASADAELLASVRRCFHTFKGSGHMVGLVALSDAAHAVEILLNACLAEARATGCVALAQPVLTLLENSRLLLEEWIGDLSTQGGSCRTAPSLVAAALVLRKNVAATEPAAHENKIAPATPQLQADTVAAALPVSVPAVTRSEEPSSDAANADPQLRDIYLNEAYQLFKTLRQHGSSWRAKANSGLIVPAPPLFMRAIHTLRGCSAAAGFAGMQQLAGLLDDLLEQIKAAATGLDGNQLATVERAVDAMNVMQDQYRQGALPAAPVPESEALSALLRHFRQPHASANAAGVPGPMPDVAATSHAIGQEAGELRDEIDHDLLPVFLEEGQDLLAAVGEGLHRFQRDSSDSAAISELQRPLHTVKGSARMAGALRLGHLMHELESGVQRMLRKEEGPDAVAGLLALYDQALKQFEALEQLSALGAGDGASAPLQRLSESERKLASPLVRIKVSALDKLLNQVGEVSIARSQLENEVEALHKSAQELAENIAKLSAQLRDVEIQAEIQMAASHQASGESMHFDPLELDRFTYLQELTRMMAENVNDAASLQKQLIDSAGKTQEGLRRQGRLTRELQQELMYTRMVKFKSLEQRLHHLVRQLGNETGKALVLDIGGGDVELDRGILERMIGPFEHLLRNAAVHGIEAGAERAAAGKQAAGRLSVQAAQEGSEAIIRIADDGRGLDLAAIRSKGAAQGLISEDAALGDARVSELIFEPGFTTASEVSTLAGRGVGMDVVRSEVTALGGRVTVESQAGAGVHFTIHLPLSLAVKQVCLLRQGEQTYAIPSMLIDKVVQLRGKEMRQALDEEALPEGGRMVVLHPLDRLLDEPRADSSLPQLSSYVLFVKGGNELVAILVDQVLGNREVVAKPLGPQLDTLVGVVGATVLGNGEIALIINPLLLARRTGIRRLASRPAEIAPRVEQKMVMVVDDSLTVRKVMQRLLAREGYAVATATDGYDAIRQLHDLTPDIFLVDIEMPRMDGYTLVRHLRDNESTRSKPIIMITSRTGAKHRERAMEVGVNHYMGKPYQDEQLLELIRHFTSDASGRAEDDFSDVLY</sequence>
<dbReference type="Gene3D" id="1.20.120.160">
    <property type="entry name" value="HPT domain"/>
    <property type="match status" value="3"/>
</dbReference>
<feature type="modified residue" description="Phosphohistidine" evidence="7">
    <location>
        <position position="658"/>
    </location>
</feature>
<dbReference type="InterPro" id="IPR003594">
    <property type="entry name" value="HATPase_dom"/>
</dbReference>
<evidence type="ECO:0000313" key="14">
    <source>
        <dbReference type="EMBL" id="MFJ3048121.1"/>
    </source>
</evidence>
<dbReference type="Pfam" id="PF02518">
    <property type="entry name" value="HATPase_c"/>
    <property type="match status" value="1"/>
</dbReference>
<organism evidence="14 15">
    <name type="scientific">Herbaspirillum chlorophenolicum</name>
    <dbReference type="NCBI Taxonomy" id="211589"/>
    <lineage>
        <taxon>Bacteria</taxon>
        <taxon>Pseudomonadati</taxon>
        <taxon>Pseudomonadota</taxon>
        <taxon>Betaproteobacteria</taxon>
        <taxon>Burkholderiales</taxon>
        <taxon>Oxalobacteraceae</taxon>
        <taxon>Herbaspirillum</taxon>
    </lineage>
</organism>
<dbReference type="InterPro" id="IPR036890">
    <property type="entry name" value="HATPase_C_sf"/>
</dbReference>
<dbReference type="InterPro" id="IPR005467">
    <property type="entry name" value="His_kinase_dom"/>
</dbReference>
<dbReference type="Pfam" id="PF01584">
    <property type="entry name" value="CheW"/>
    <property type="match status" value="1"/>
</dbReference>
<feature type="domain" description="Response regulatory" evidence="11">
    <location>
        <begin position="1561"/>
        <end position="1677"/>
    </location>
</feature>
<reference evidence="14 15" key="1">
    <citation type="submission" date="2024-10" db="EMBL/GenBank/DDBJ databases">
        <title>The Natural Products Discovery Center: Release of the First 8490 Sequenced Strains for Exploring Actinobacteria Biosynthetic Diversity.</title>
        <authorList>
            <person name="Kalkreuter E."/>
            <person name="Kautsar S.A."/>
            <person name="Yang D."/>
            <person name="Bader C.D."/>
            <person name="Teijaro C.N."/>
            <person name="Fluegel L."/>
            <person name="Davis C.M."/>
            <person name="Simpson J.R."/>
            <person name="Lauterbach L."/>
            <person name="Steele A.D."/>
            <person name="Gui C."/>
            <person name="Meng S."/>
            <person name="Li G."/>
            <person name="Viehrig K."/>
            <person name="Ye F."/>
            <person name="Su P."/>
            <person name="Kiefer A.F."/>
            <person name="Nichols A."/>
            <person name="Cepeda A.J."/>
            <person name="Yan W."/>
            <person name="Fan B."/>
            <person name="Jiang Y."/>
            <person name="Adhikari A."/>
            <person name="Zheng C.-J."/>
            <person name="Schuster L."/>
            <person name="Cowan T.M."/>
            <person name="Smanski M.J."/>
            <person name="Chevrette M.G."/>
            <person name="De Carvalho L.P.S."/>
            <person name="Shen B."/>
        </authorList>
    </citation>
    <scope>NUCLEOTIDE SEQUENCE [LARGE SCALE GENOMIC DNA]</scope>
    <source>
        <strain evidence="14 15">NPDC087045</strain>
    </source>
</reference>
<dbReference type="Gene3D" id="3.30.565.10">
    <property type="entry name" value="Histidine kinase-like ATPase, C-terminal domain"/>
    <property type="match status" value="1"/>
</dbReference>
<dbReference type="SMART" id="SM00260">
    <property type="entry name" value="CheW"/>
    <property type="match status" value="1"/>
</dbReference>
<dbReference type="InterPro" id="IPR037006">
    <property type="entry name" value="CheA-like_homodim_sf"/>
</dbReference>
<feature type="domain" description="Histidine kinase" evidence="10">
    <location>
        <begin position="1269"/>
        <end position="1405"/>
    </location>
</feature>
<evidence type="ECO:0000256" key="8">
    <source>
        <dbReference type="PROSITE-ProRule" id="PRU00169"/>
    </source>
</evidence>
<evidence type="ECO:0000256" key="5">
    <source>
        <dbReference type="ARBA" id="ARBA00022777"/>
    </source>
</evidence>
<dbReference type="Gene3D" id="3.40.50.2300">
    <property type="match status" value="1"/>
</dbReference>
<protein>
    <recommendedName>
        <fullName evidence="2">histidine kinase</fullName>
        <ecNumber evidence="2">2.7.13.3</ecNumber>
    </recommendedName>
</protein>
<dbReference type="Gene3D" id="2.30.30.40">
    <property type="entry name" value="SH3 Domains"/>
    <property type="match status" value="1"/>
</dbReference>
<dbReference type="InterPro" id="IPR004105">
    <property type="entry name" value="CheA-like_dim"/>
</dbReference>
<evidence type="ECO:0000256" key="3">
    <source>
        <dbReference type="ARBA" id="ARBA00022553"/>
    </source>
</evidence>
<dbReference type="InterPro" id="IPR008207">
    <property type="entry name" value="Sig_transdc_His_kin_Hpt_dom"/>
</dbReference>
<gene>
    <name evidence="14" type="ORF">ACIPEN_19995</name>
</gene>
<dbReference type="InterPro" id="IPR051315">
    <property type="entry name" value="Bact_Chemotaxis_CheA"/>
</dbReference>
<dbReference type="SMART" id="SM00387">
    <property type="entry name" value="HATPase_c"/>
    <property type="match status" value="1"/>
</dbReference>
<dbReference type="EMBL" id="JBIUZV010000015">
    <property type="protein sequence ID" value="MFJ3048121.1"/>
    <property type="molecule type" value="Genomic_DNA"/>
</dbReference>